<evidence type="ECO:0000256" key="4">
    <source>
        <dbReference type="ARBA" id="ARBA00022833"/>
    </source>
</evidence>
<dbReference type="InterPro" id="IPR036236">
    <property type="entry name" value="Znf_C2H2_sf"/>
</dbReference>
<feature type="domain" description="C2H2-type" evidence="6">
    <location>
        <begin position="64"/>
        <end position="86"/>
    </location>
</feature>
<dbReference type="PANTHER" id="PTHR24409:SF295">
    <property type="entry name" value="AZ2-RELATED"/>
    <property type="match status" value="1"/>
</dbReference>
<dbReference type="GO" id="GO:0005634">
    <property type="term" value="C:nucleus"/>
    <property type="evidence" value="ECO:0007669"/>
    <property type="project" value="TreeGrafter"/>
</dbReference>
<keyword evidence="3 5" id="KW-0863">Zinc-finger</keyword>
<keyword evidence="4" id="KW-0862">Zinc</keyword>
<evidence type="ECO:0000259" key="6">
    <source>
        <dbReference type="PROSITE" id="PS50157"/>
    </source>
</evidence>
<reference evidence="7" key="1">
    <citation type="submission" date="2019-08" db="EMBL/GenBank/DDBJ databases">
        <title>The improved chromosome-level genome for the pearl oyster Pinctada fucata martensii using PacBio sequencing and Hi-C.</title>
        <authorList>
            <person name="Zheng Z."/>
        </authorList>
    </citation>
    <scope>NUCLEOTIDE SEQUENCE</scope>
    <source>
        <strain evidence="7">ZZ-2019</strain>
        <tissue evidence="7">Adductor muscle</tissue>
    </source>
</reference>
<dbReference type="InterPro" id="IPR013087">
    <property type="entry name" value="Znf_C2H2_type"/>
</dbReference>
<dbReference type="PROSITE" id="PS50157">
    <property type="entry name" value="ZINC_FINGER_C2H2_2"/>
    <property type="match status" value="4"/>
</dbReference>
<feature type="domain" description="C2H2-type" evidence="6">
    <location>
        <begin position="36"/>
        <end position="63"/>
    </location>
</feature>
<name>A0AA89C156_PINIB</name>
<protein>
    <recommendedName>
        <fullName evidence="6">C2H2-type domain-containing protein</fullName>
    </recommendedName>
</protein>
<dbReference type="PANTHER" id="PTHR24409">
    <property type="entry name" value="ZINC FINGER PROTEIN 142"/>
    <property type="match status" value="1"/>
</dbReference>
<evidence type="ECO:0000256" key="2">
    <source>
        <dbReference type="ARBA" id="ARBA00022737"/>
    </source>
</evidence>
<dbReference type="GO" id="GO:0008270">
    <property type="term" value="F:zinc ion binding"/>
    <property type="evidence" value="ECO:0007669"/>
    <property type="project" value="UniProtKB-KW"/>
</dbReference>
<evidence type="ECO:0000313" key="7">
    <source>
        <dbReference type="EMBL" id="KAK3102076.1"/>
    </source>
</evidence>
<organism evidence="7 8">
    <name type="scientific">Pinctada imbricata</name>
    <name type="common">Atlantic pearl-oyster</name>
    <name type="synonym">Pinctada martensii</name>
    <dbReference type="NCBI Taxonomy" id="66713"/>
    <lineage>
        <taxon>Eukaryota</taxon>
        <taxon>Metazoa</taxon>
        <taxon>Spiralia</taxon>
        <taxon>Lophotrochozoa</taxon>
        <taxon>Mollusca</taxon>
        <taxon>Bivalvia</taxon>
        <taxon>Autobranchia</taxon>
        <taxon>Pteriomorphia</taxon>
        <taxon>Pterioida</taxon>
        <taxon>Pterioidea</taxon>
        <taxon>Pteriidae</taxon>
        <taxon>Pinctada</taxon>
    </lineage>
</organism>
<feature type="domain" description="C2H2-type" evidence="6">
    <location>
        <begin position="94"/>
        <end position="122"/>
    </location>
</feature>
<proteinExistence type="predicted"/>
<evidence type="ECO:0000256" key="1">
    <source>
        <dbReference type="ARBA" id="ARBA00022723"/>
    </source>
</evidence>
<dbReference type="Proteomes" id="UP001186944">
    <property type="component" value="Unassembled WGS sequence"/>
</dbReference>
<keyword evidence="1" id="KW-0479">Metal-binding</keyword>
<dbReference type="SUPFAM" id="SSF57667">
    <property type="entry name" value="beta-beta-alpha zinc fingers"/>
    <property type="match status" value="3"/>
</dbReference>
<evidence type="ECO:0000313" key="8">
    <source>
        <dbReference type="Proteomes" id="UP001186944"/>
    </source>
</evidence>
<dbReference type="GO" id="GO:0000977">
    <property type="term" value="F:RNA polymerase II transcription regulatory region sequence-specific DNA binding"/>
    <property type="evidence" value="ECO:0007669"/>
    <property type="project" value="TreeGrafter"/>
</dbReference>
<comment type="caution">
    <text evidence="7">The sequence shown here is derived from an EMBL/GenBank/DDBJ whole genome shotgun (WGS) entry which is preliminary data.</text>
</comment>
<keyword evidence="8" id="KW-1185">Reference proteome</keyword>
<feature type="domain" description="C2H2-type" evidence="6">
    <location>
        <begin position="10"/>
        <end position="37"/>
    </location>
</feature>
<dbReference type="SMART" id="SM00355">
    <property type="entry name" value="ZnF_C2H2"/>
    <property type="match status" value="6"/>
</dbReference>
<sequence>MIVHTDGKSHKCSMCPKTFHHLSSLKTHEKSHLESYECDICQQKFTQKSSMLIHRRRHTGERPFKCSECGKCFISKQLCKLHLRSHFPGQYTRHDCPQCKKVYSSRQRLRLHIMKDHPEESLESIPNFQEPIVLLVKSMKNGQVTEEVCKDEDSEYESYASEEEEMEMAEAELICPVCFLKFPDRDSVLKHATIHEDQSAFECKVCLEVYDSVESLHHHLQTRHDFIKLPNGDLVRKQMETQVQMDCDEGGVKTIYVQVESPTKYLNKPVKIAPKPSINLNQSTILRMPAYQFQCLQGRHRTTAGAIDQIVYNDPSEEESGIGISEVPTGEVQTIVVSAAKDEVPEGEFDPGSSQDESAIKSIINYQMEDAMQYVQEEVIETQVVPEAQTDIPDEEIESAISQIAFDQGGGITELSAANLAALYGSDKIIYQEERSDGTEVVHVYAVVQKDNPE</sequence>
<dbReference type="EMBL" id="VSWD01000005">
    <property type="protein sequence ID" value="KAK3102076.1"/>
    <property type="molecule type" value="Genomic_DNA"/>
</dbReference>
<dbReference type="Gene3D" id="3.30.160.60">
    <property type="entry name" value="Classic Zinc Finger"/>
    <property type="match status" value="5"/>
</dbReference>
<accession>A0AA89C156</accession>
<gene>
    <name evidence="7" type="ORF">FSP39_008558</name>
</gene>
<evidence type="ECO:0000256" key="5">
    <source>
        <dbReference type="PROSITE-ProRule" id="PRU00042"/>
    </source>
</evidence>
<dbReference type="Pfam" id="PF00096">
    <property type="entry name" value="zf-C2H2"/>
    <property type="match status" value="2"/>
</dbReference>
<keyword evidence="2" id="KW-0677">Repeat</keyword>
<dbReference type="FunFam" id="3.30.160.60:FF:000218">
    <property type="entry name" value="Zinc finger protein 10"/>
    <property type="match status" value="1"/>
</dbReference>
<dbReference type="AlphaFoldDB" id="A0AA89C156"/>
<dbReference type="PROSITE" id="PS00028">
    <property type="entry name" value="ZINC_FINGER_C2H2_1"/>
    <property type="match status" value="5"/>
</dbReference>
<dbReference type="GO" id="GO:0000981">
    <property type="term" value="F:DNA-binding transcription factor activity, RNA polymerase II-specific"/>
    <property type="evidence" value="ECO:0007669"/>
    <property type="project" value="TreeGrafter"/>
</dbReference>
<evidence type="ECO:0000256" key="3">
    <source>
        <dbReference type="ARBA" id="ARBA00022771"/>
    </source>
</evidence>